<keyword evidence="1" id="KW-0472">Membrane</keyword>
<protein>
    <submittedName>
        <fullName evidence="2">Uncharacterized protein</fullName>
    </submittedName>
</protein>
<dbReference type="Proteomes" id="UP000670947">
    <property type="component" value="Unassembled WGS sequence"/>
</dbReference>
<name>A0ABS3WJ19_9BACL</name>
<proteinExistence type="predicted"/>
<evidence type="ECO:0000256" key="1">
    <source>
        <dbReference type="SAM" id="Phobius"/>
    </source>
</evidence>
<dbReference type="RefSeq" id="WP_143088859.1">
    <property type="nucleotide sequence ID" value="NZ_JAGGDJ010000053.1"/>
</dbReference>
<sequence>MKKGLLLLLYGIGCGLMLCLFTIIKGMANLVFSLLAVVIAIHYFKNFASIRSRIAFIALAIVSFLVFVFIYAVITAMRSGAPGAA</sequence>
<evidence type="ECO:0000313" key="3">
    <source>
        <dbReference type="Proteomes" id="UP000670947"/>
    </source>
</evidence>
<feature type="transmembrane region" description="Helical" evidence="1">
    <location>
        <begin position="30"/>
        <end position="47"/>
    </location>
</feature>
<keyword evidence="1" id="KW-0812">Transmembrane</keyword>
<accession>A0ABS3WJ19</accession>
<keyword evidence="3" id="KW-1185">Reference proteome</keyword>
<evidence type="ECO:0000313" key="2">
    <source>
        <dbReference type="EMBL" id="MBO7748329.1"/>
    </source>
</evidence>
<keyword evidence="1" id="KW-1133">Transmembrane helix</keyword>
<feature type="transmembrane region" description="Helical" evidence="1">
    <location>
        <begin position="7"/>
        <end position="24"/>
    </location>
</feature>
<reference evidence="2 3" key="1">
    <citation type="submission" date="2021-03" db="EMBL/GenBank/DDBJ databases">
        <title>Paenibacillus artemisicola MWE-103 whole genome sequence.</title>
        <authorList>
            <person name="Ham Y.J."/>
        </authorList>
    </citation>
    <scope>NUCLEOTIDE SEQUENCE [LARGE SCALE GENOMIC DNA]</scope>
    <source>
        <strain evidence="2 3">MWE-103</strain>
    </source>
</reference>
<dbReference type="EMBL" id="JAGGDJ010000053">
    <property type="protein sequence ID" value="MBO7748329.1"/>
    <property type="molecule type" value="Genomic_DNA"/>
</dbReference>
<organism evidence="2 3">
    <name type="scientific">Paenibacillus artemisiicola</name>
    <dbReference type="NCBI Taxonomy" id="1172618"/>
    <lineage>
        <taxon>Bacteria</taxon>
        <taxon>Bacillati</taxon>
        <taxon>Bacillota</taxon>
        <taxon>Bacilli</taxon>
        <taxon>Bacillales</taxon>
        <taxon>Paenibacillaceae</taxon>
        <taxon>Paenibacillus</taxon>
    </lineage>
</organism>
<feature type="transmembrane region" description="Helical" evidence="1">
    <location>
        <begin position="54"/>
        <end position="74"/>
    </location>
</feature>
<comment type="caution">
    <text evidence="2">The sequence shown here is derived from an EMBL/GenBank/DDBJ whole genome shotgun (WGS) entry which is preliminary data.</text>
</comment>
<gene>
    <name evidence="2" type="ORF">I8J29_29505</name>
</gene>